<accession>A0ABQ2L673</accession>
<dbReference type="Proteomes" id="UP000602381">
    <property type="component" value="Unassembled WGS sequence"/>
</dbReference>
<proteinExistence type="predicted"/>
<keyword evidence="1" id="KW-0812">Transmembrane</keyword>
<keyword evidence="3" id="KW-1185">Reference proteome</keyword>
<name>A0ABQ2L673_9PROT</name>
<sequence>MSHMRLALAGFLCTALGALSVFFVAHLCGISGIACMLAVGGGAAMGSVLGWLLIKPPLTQKYAA</sequence>
<evidence type="ECO:0000313" key="2">
    <source>
        <dbReference type="EMBL" id="GGO04836.1"/>
    </source>
</evidence>
<keyword evidence="1" id="KW-0472">Membrane</keyword>
<dbReference type="RefSeq" id="WP_150004661.1">
    <property type="nucleotide sequence ID" value="NZ_BMOV01000001.1"/>
</dbReference>
<protein>
    <submittedName>
        <fullName evidence="2">Uncharacterized protein</fullName>
    </submittedName>
</protein>
<evidence type="ECO:0000256" key="1">
    <source>
        <dbReference type="SAM" id="Phobius"/>
    </source>
</evidence>
<evidence type="ECO:0000313" key="3">
    <source>
        <dbReference type="Proteomes" id="UP000602381"/>
    </source>
</evidence>
<feature type="transmembrane region" description="Helical" evidence="1">
    <location>
        <begin position="30"/>
        <end position="54"/>
    </location>
</feature>
<comment type="caution">
    <text evidence="2">The sequence shown here is derived from an EMBL/GenBank/DDBJ whole genome shotgun (WGS) entry which is preliminary data.</text>
</comment>
<dbReference type="EMBL" id="BMOV01000001">
    <property type="protein sequence ID" value="GGO04836.1"/>
    <property type="molecule type" value="Genomic_DNA"/>
</dbReference>
<reference evidence="3" key="1">
    <citation type="journal article" date="2019" name="Int. J. Syst. Evol. Microbiol.">
        <title>The Global Catalogue of Microorganisms (GCM) 10K type strain sequencing project: providing services to taxonomists for standard genome sequencing and annotation.</title>
        <authorList>
            <consortium name="The Broad Institute Genomics Platform"/>
            <consortium name="The Broad Institute Genome Sequencing Center for Infectious Disease"/>
            <person name="Wu L."/>
            <person name="Ma J."/>
        </authorList>
    </citation>
    <scope>NUCLEOTIDE SEQUENCE [LARGE SCALE GENOMIC DNA]</scope>
    <source>
        <strain evidence="3">JCM 17843</strain>
    </source>
</reference>
<organism evidence="2 3">
    <name type="scientific">Iodidimonas muriae</name>
    <dbReference type="NCBI Taxonomy" id="261467"/>
    <lineage>
        <taxon>Bacteria</taxon>
        <taxon>Pseudomonadati</taxon>
        <taxon>Pseudomonadota</taxon>
        <taxon>Alphaproteobacteria</taxon>
        <taxon>Iodidimonadales</taxon>
        <taxon>Iodidimonadaceae</taxon>
        <taxon>Iodidimonas</taxon>
    </lineage>
</organism>
<keyword evidence="1" id="KW-1133">Transmembrane helix</keyword>
<gene>
    <name evidence="2" type="ORF">GCM10007972_01610</name>
</gene>
<dbReference type="PROSITE" id="PS51257">
    <property type="entry name" value="PROKAR_LIPOPROTEIN"/>
    <property type="match status" value="1"/>
</dbReference>